<evidence type="ECO:0000256" key="4">
    <source>
        <dbReference type="ARBA" id="ARBA00022801"/>
    </source>
</evidence>
<dbReference type="InterPro" id="IPR045090">
    <property type="entry name" value="Pept_M3A_M3B"/>
</dbReference>
<dbReference type="Proteomes" id="UP000035642">
    <property type="component" value="Unassembled WGS sequence"/>
</dbReference>
<reference evidence="10" key="2">
    <citation type="submission" date="2017-02" db="UniProtKB">
        <authorList>
            <consortium name="WormBaseParasite"/>
        </authorList>
    </citation>
    <scope>IDENTIFICATION</scope>
</reference>
<evidence type="ECO:0000256" key="5">
    <source>
        <dbReference type="ARBA" id="ARBA00022833"/>
    </source>
</evidence>
<reference evidence="9" key="1">
    <citation type="submission" date="2012-09" db="EMBL/GenBank/DDBJ databases">
        <authorList>
            <person name="Martin A.A."/>
        </authorList>
    </citation>
    <scope>NUCLEOTIDE SEQUENCE</scope>
</reference>
<evidence type="ECO:0000313" key="10">
    <source>
        <dbReference type="WBParaSite" id="ACAC_0001048001-mRNA-1"/>
    </source>
</evidence>
<organism evidence="9 10">
    <name type="scientific">Angiostrongylus cantonensis</name>
    <name type="common">Rat lungworm</name>
    <dbReference type="NCBI Taxonomy" id="6313"/>
    <lineage>
        <taxon>Eukaryota</taxon>
        <taxon>Metazoa</taxon>
        <taxon>Ecdysozoa</taxon>
        <taxon>Nematoda</taxon>
        <taxon>Chromadorea</taxon>
        <taxon>Rhabditida</taxon>
        <taxon>Rhabditina</taxon>
        <taxon>Rhabditomorpha</taxon>
        <taxon>Strongyloidea</taxon>
        <taxon>Metastrongylidae</taxon>
        <taxon>Angiostrongylus</taxon>
    </lineage>
</organism>
<evidence type="ECO:0000256" key="2">
    <source>
        <dbReference type="ARBA" id="ARBA00022670"/>
    </source>
</evidence>
<evidence type="ECO:0000256" key="1">
    <source>
        <dbReference type="ARBA" id="ARBA00006040"/>
    </source>
</evidence>
<keyword evidence="2 7" id="KW-0645">Protease</keyword>
<dbReference type="FunFam" id="3.40.390.10:FF:000063">
    <property type="entry name" value="Putative cytosolic oligopeptidase A-like Protein"/>
    <property type="match status" value="1"/>
</dbReference>
<dbReference type="InterPro" id="IPR001567">
    <property type="entry name" value="Pept_M3A_M3B_dom"/>
</dbReference>
<sequence length="753" mass="88221">MLVRSRKLLGRNLHRKCLSILRSSVCDRTQKRSIIFKMGNETPTRVVGYYVVFPHIPDETVENNSFMNNIAMGGDWPTLSTSSPREMYEGTVRMLMEYGATCMEHLEFIEKLPPEERTFETVVEPLLAEEYDVDYALQTLLLKMLTDWPDCNRNVFDADLHHIKIMSARDRMEKLSNLKFQATIKQLYDAKDGLSTWQLRLLEWYLLEVRASGLDITDEKSRKLIGSWNKFIDEFRSKYISNIMATNDQHVFTVTDKKMLKDAPPHVLQKLAVDPTQWEHGPWRGRMTPHTLYPFLQYCENRQLRAEAWEKWINKASFDHDFYNNSINVEELRHNNEGLAKALGYASVAEHRLANKMATSPETVRNFLNALTRRIRPVFIDRMESWTAFAQTQELMSSDLQAYDMAYICRKEAEQHYDVDPLDLMGHFPFWPTFQKLTNITEQIFGLHFKDITGECLERVHSDVRIFSVKDLTTDEHLGKLYIDPYDRESKRGGWNTLLGRMESKTRNLDKIVYLVGSAIAPTHTAPSLLHHQQLQQLLFYVGRSLQMLLSRSPYRDIAIPWAPFYASDWDAADAVPAFLQFFVYKPSLLQSLSCPHITSGTTISDDRANNICLALSRATLWDSYRTLFWSDFDLTIFEMEDRKQKFWLDLYREMSKEYFPFKTARNDYHPCSFIPIFGLQPYMGMYYRKLWTEMLALDIHETFDFENDVRKTGDRLKATILSRGSGDMAKELYRRFQVSISLSFFFKEVPDF</sequence>
<keyword evidence="9" id="KW-1185">Reference proteome</keyword>
<dbReference type="STRING" id="6313.A0A0K0DH54"/>
<proteinExistence type="inferred from homology"/>
<accession>A0A0K0DH54</accession>
<evidence type="ECO:0000313" key="9">
    <source>
        <dbReference type="Proteomes" id="UP000035642"/>
    </source>
</evidence>
<dbReference type="PANTHER" id="PTHR11804:SF83">
    <property type="entry name" value="LD37516P"/>
    <property type="match status" value="1"/>
</dbReference>
<dbReference type="SUPFAM" id="SSF55486">
    <property type="entry name" value="Metalloproteases ('zincins'), catalytic domain"/>
    <property type="match status" value="1"/>
</dbReference>
<feature type="domain" description="Peptidase M3A/M3B catalytic" evidence="8">
    <location>
        <begin position="295"/>
        <end position="740"/>
    </location>
</feature>
<evidence type="ECO:0000256" key="6">
    <source>
        <dbReference type="ARBA" id="ARBA00023049"/>
    </source>
</evidence>
<keyword evidence="4 7" id="KW-0378">Hydrolase</keyword>
<evidence type="ECO:0000256" key="7">
    <source>
        <dbReference type="RuleBase" id="RU003435"/>
    </source>
</evidence>
<evidence type="ECO:0000256" key="3">
    <source>
        <dbReference type="ARBA" id="ARBA00022723"/>
    </source>
</evidence>
<keyword evidence="3 7" id="KW-0479">Metal-binding</keyword>
<dbReference type="PANTHER" id="PTHR11804">
    <property type="entry name" value="PROTEASE M3 THIMET OLIGOPEPTIDASE-RELATED"/>
    <property type="match status" value="1"/>
</dbReference>
<dbReference type="WBParaSite" id="ACAC_0001048001-mRNA-1">
    <property type="protein sequence ID" value="ACAC_0001048001-mRNA-1"/>
    <property type="gene ID" value="ACAC_0001048001"/>
</dbReference>
<evidence type="ECO:0000259" key="8">
    <source>
        <dbReference type="Pfam" id="PF01432"/>
    </source>
</evidence>
<dbReference type="Pfam" id="PF01432">
    <property type="entry name" value="Peptidase_M3"/>
    <property type="match status" value="1"/>
</dbReference>
<dbReference type="InterPro" id="IPR024079">
    <property type="entry name" value="MetalloPept_cat_dom_sf"/>
</dbReference>
<protein>
    <submittedName>
        <fullName evidence="10">Peptidase_M3 domain-containing protein</fullName>
    </submittedName>
</protein>
<dbReference type="FunFam" id="1.10.1370.10:FF:000010">
    <property type="entry name" value="Protein CBG00366"/>
    <property type="match status" value="1"/>
</dbReference>
<dbReference type="AlphaFoldDB" id="A0A0K0DH54"/>
<keyword evidence="5 7" id="KW-0862">Zinc</keyword>
<dbReference type="GO" id="GO:0046872">
    <property type="term" value="F:metal ion binding"/>
    <property type="evidence" value="ECO:0007669"/>
    <property type="project" value="UniProtKB-UniRule"/>
</dbReference>
<dbReference type="Gene3D" id="3.40.390.10">
    <property type="entry name" value="Collagenase (Catalytic Domain)"/>
    <property type="match status" value="1"/>
</dbReference>
<comment type="similarity">
    <text evidence="1 7">Belongs to the peptidase M3 family.</text>
</comment>
<dbReference type="GO" id="GO:0006508">
    <property type="term" value="P:proteolysis"/>
    <property type="evidence" value="ECO:0007669"/>
    <property type="project" value="UniProtKB-KW"/>
</dbReference>
<comment type="cofactor">
    <cofactor evidence="7">
        <name>Zn(2+)</name>
        <dbReference type="ChEBI" id="CHEBI:29105"/>
    </cofactor>
    <text evidence="7">Binds 1 zinc ion.</text>
</comment>
<dbReference type="Gene3D" id="1.10.1370.10">
    <property type="entry name" value="Neurolysin, domain 3"/>
    <property type="match status" value="1"/>
</dbReference>
<keyword evidence="6 7" id="KW-0482">Metalloprotease</keyword>
<dbReference type="InterPro" id="IPR024077">
    <property type="entry name" value="Neurolysin/TOP_dom2"/>
</dbReference>
<dbReference type="GO" id="GO:0004222">
    <property type="term" value="F:metalloendopeptidase activity"/>
    <property type="evidence" value="ECO:0007669"/>
    <property type="project" value="InterPro"/>
</dbReference>
<name>A0A0K0DH54_ANGCA</name>